<dbReference type="Pfam" id="PF08281">
    <property type="entry name" value="Sigma70_r4_2"/>
    <property type="match status" value="1"/>
</dbReference>
<organism evidence="8 9">
    <name type="scientific">Catenulispora yoronensis</name>
    <dbReference type="NCBI Taxonomy" id="450799"/>
    <lineage>
        <taxon>Bacteria</taxon>
        <taxon>Bacillati</taxon>
        <taxon>Actinomycetota</taxon>
        <taxon>Actinomycetes</taxon>
        <taxon>Catenulisporales</taxon>
        <taxon>Catenulisporaceae</taxon>
        <taxon>Catenulispora</taxon>
    </lineage>
</organism>
<dbReference type="RefSeq" id="WP_344666164.1">
    <property type="nucleotide sequence ID" value="NZ_BAAAQN010000014.1"/>
</dbReference>
<reference evidence="8 9" key="1">
    <citation type="journal article" date="2019" name="Int. J. Syst. Evol. Microbiol.">
        <title>The Global Catalogue of Microorganisms (GCM) 10K type strain sequencing project: providing services to taxonomists for standard genome sequencing and annotation.</title>
        <authorList>
            <consortium name="The Broad Institute Genomics Platform"/>
            <consortium name="The Broad Institute Genome Sequencing Center for Infectious Disease"/>
            <person name="Wu L."/>
            <person name="Ma J."/>
        </authorList>
    </citation>
    <scope>NUCLEOTIDE SEQUENCE [LARGE SCALE GENOMIC DNA]</scope>
    <source>
        <strain evidence="8 9">JCM 16014</strain>
    </source>
</reference>
<dbReference type="NCBIfam" id="TIGR02983">
    <property type="entry name" value="SigE-fam_strep"/>
    <property type="match status" value="1"/>
</dbReference>
<dbReference type="SUPFAM" id="SSF88659">
    <property type="entry name" value="Sigma3 and sigma4 domains of RNA polymerase sigma factors"/>
    <property type="match status" value="1"/>
</dbReference>
<dbReference type="InterPro" id="IPR039425">
    <property type="entry name" value="RNA_pol_sigma-70-like"/>
</dbReference>
<dbReference type="Gene3D" id="1.10.1740.10">
    <property type="match status" value="1"/>
</dbReference>
<evidence type="ECO:0000256" key="4">
    <source>
        <dbReference type="ARBA" id="ARBA00023125"/>
    </source>
</evidence>
<evidence type="ECO:0000259" key="6">
    <source>
        <dbReference type="Pfam" id="PF04542"/>
    </source>
</evidence>
<dbReference type="InterPro" id="IPR013325">
    <property type="entry name" value="RNA_pol_sigma_r2"/>
</dbReference>
<keyword evidence="5" id="KW-0804">Transcription</keyword>
<accession>A0ABN2U5M9</accession>
<feature type="domain" description="RNA polymerase sigma factor 70 region 4 type 2" evidence="7">
    <location>
        <begin position="114"/>
        <end position="165"/>
    </location>
</feature>
<evidence type="ECO:0000256" key="5">
    <source>
        <dbReference type="ARBA" id="ARBA00023163"/>
    </source>
</evidence>
<dbReference type="InterPro" id="IPR013249">
    <property type="entry name" value="RNA_pol_sigma70_r4_t2"/>
</dbReference>
<comment type="similarity">
    <text evidence="1">Belongs to the sigma-70 factor family. ECF subfamily.</text>
</comment>
<dbReference type="Pfam" id="PF04542">
    <property type="entry name" value="Sigma70_r2"/>
    <property type="match status" value="1"/>
</dbReference>
<dbReference type="InterPro" id="IPR007627">
    <property type="entry name" value="RNA_pol_sigma70_r2"/>
</dbReference>
<dbReference type="CDD" id="cd06171">
    <property type="entry name" value="Sigma70_r4"/>
    <property type="match status" value="1"/>
</dbReference>
<dbReference type="NCBIfam" id="TIGR02937">
    <property type="entry name" value="sigma70-ECF"/>
    <property type="match status" value="1"/>
</dbReference>
<sequence length="181" mass="19971">MAKPDRDADFTAYAGARQAWLRRVAYLLCGDWHRADDLVQTTITKLYTHWNRASRADNVDGYARRTLVNTYLAEQRSGWAKWTVLHRFGPGSSDPEPAGAADLDAGVGAALDVDLRAALSRLPPRQRATVVLRYYCDLSVEQTAQLMGCSTGNVKSQSARGLATLRNLLDPNPIPVMEGPR</sequence>
<dbReference type="InterPro" id="IPR013324">
    <property type="entry name" value="RNA_pol_sigma_r3/r4-like"/>
</dbReference>
<keyword evidence="2" id="KW-0805">Transcription regulation</keyword>
<proteinExistence type="inferred from homology"/>
<dbReference type="EMBL" id="BAAAQN010000014">
    <property type="protein sequence ID" value="GAA2028578.1"/>
    <property type="molecule type" value="Genomic_DNA"/>
</dbReference>
<evidence type="ECO:0000259" key="7">
    <source>
        <dbReference type="Pfam" id="PF08281"/>
    </source>
</evidence>
<evidence type="ECO:0000256" key="2">
    <source>
        <dbReference type="ARBA" id="ARBA00023015"/>
    </source>
</evidence>
<keyword evidence="3" id="KW-0731">Sigma factor</keyword>
<name>A0ABN2U5M9_9ACTN</name>
<keyword evidence="9" id="KW-1185">Reference proteome</keyword>
<dbReference type="InterPro" id="IPR014284">
    <property type="entry name" value="RNA_pol_sigma-70_dom"/>
</dbReference>
<dbReference type="SUPFAM" id="SSF88946">
    <property type="entry name" value="Sigma2 domain of RNA polymerase sigma factors"/>
    <property type="match status" value="1"/>
</dbReference>
<evidence type="ECO:0000256" key="1">
    <source>
        <dbReference type="ARBA" id="ARBA00010641"/>
    </source>
</evidence>
<evidence type="ECO:0000313" key="9">
    <source>
        <dbReference type="Proteomes" id="UP001500751"/>
    </source>
</evidence>
<dbReference type="PANTHER" id="PTHR43133">
    <property type="entry name" value="RNA POLYMERASE ECF-TYPE SIGMA FACTO"/>
    <property type="match status" value="1"/>
</dbReference>
<evidence type="ECO:0000256" key="3">
    <source>
        <dbReference type="ARBA" id="ARBA00023082"/>
    </source>
</evidence>
<dbReference type="PANTHER" id="PTHR43133:SF50">
    <property type="entry name" value="ECF RNA POLYMERASE SIGMA FACTOR SIGM"/>
    <property type="match status" value="1"/>
</dbReference>
<feature type="domain" description="RNA polymerase sigma-70 region 2" evidence="6">
    <location>
        <begin position="18"/>
        <end position="77"/>
    </location>
</feature>
<dbReference type="Proteomes" id="UP001500751">
    <property type="component" value="Unassembled WGS sequence"/>
</dbReference>
<comment type="caution">
    <text evidence="8">The sequence shown here is derived from an EMBL/GenBank/DDBJ whole genome shotgun (WGS) entry which is preliminary data.</text>
</comment>
<protein>
    <submittedName>
        <fullName evidence="8">SigE family RNA polymerase sigma factor</fullName>
    </submittedName>
</protein>
<dbReference type="InterPro" id="IPR036388">
    <property type="entry name" value="WH-like_DNA-bd_sf"/>
</dbReference>
<gene>
    <name evidence="8" type="ORF">GCM10009839_29700</name>
</gene>
<dbReference type="Gene3D" id="1.10.10.10">
    <property type="entry name" value="Winged helix-like DNA-binding domain superfamily/Winged helix DNA-binding domain"/>
    <property type="match status" value="1"/>
</dbReference>
<evidence type="ECO:0000313" key="8">
    <source>
        <dbReference type="EMBL" id="GAA2028578.1"/>
    </source>
</evidence>
<keyword evidence="4" id="KW-0238">DNA-binding</keyword>
<dbReference type="InterPro" id="IPR014325">
    <property type="entry name" value="RNA_pol_sigma-E_actinobac"/>
</dbReference>